<dbReference type="PANTHER" id="PTHR46577:SF1">
    <property type="entry name" value="HTH-TYPE TRANSCRIPTIONAL REGULATORY PROTEIN GABR"/>
    <property type="match status" value="1"/>
</dbReference>
<dbReference type="PRINTS" id="PR00035">
    <property type="entry name" value="HTHGNTR"/>
</dbReference>
<dbReference type="Gene3D" id="3.40.640.10">
    <property type="entry name" value="Type I PLP-dependent aspartate aminotransferase-like (Major domain)"/>
    <property type="match status" value="1"/>
</dbReference>
<dbReference type="SMART" id="SM00345">
    <property type="entry name" value="HTH_GNTR"/>
    <property type="match status" value="1"/>
</dbReference>
<proteinExistence type="inferred from homology"/>
<evidence type="ECO:0000313" key="7">
    <source>
        <dbReference type="EMBL" id="AEM85870.1"/>
    </source>
</evidence>
<dbReference type="Pfam" id="PF00155">
    <property type="entry name" value="Aminotran_1_2"/>
    <property type="match status" value="1"/>
</dbReference>
<dbReference type="SUPFAM" id="SSF46785">
    <property type="entry name" value="Winged helix' DNA-binding domain"/>
    <property type="match status" value="1"/>
</dbReference>
<dbReference type="RefSeq" id="WP_014059352.1">
    <property type="nucleotide sequence ID" value="NC_015957.1"/>
</dbReference>
<protein>
    <submittedName>
        <fullName evidence="7">Transcriptional regulator, GntR family with aminotransferase domain</fullName>
    </submittedName>
</protein>
<keyword evidence="5" id="KW-0804">Transcription</keyword>
<accession>G2P869</accession>
<keyword evidence="3" id="KW-0805">Transcription regulation</keyword>
<dbReference type="InterPro" id="IPR004839">
    <property type="entry name" value="Aminotransferase_I/II_large"/>
</dbReference>
<dbReference type="CDD" id="cd07377">
    <property type="entry name" value="WHTH_GntR"/>
    <property type="match status" value="1"/>
</dbReference>
<dbReference type="InterPro" id="IPR000524">
    <property type="entry name" value="Tscrpt_reg_HTH_GntR"/>
</dbReference>
<dbReference type="GO" id="GO:0003677">
    <property type="term" value="F:DNA binding"/>
    <property type="evidence" value="ECO:0007669"/>
    <property type="project" value="UniProtKB-KW"/>
</dbReference>
<organism evidence="7 8">
    <name type="scientific">Streptomyces violaceusniger (strain Tu 4113)</name>
    <dbReference type="NCBI Taxonomy" id="653045"/>
    <lineage>
        <taxon>Bacteria</taxon>
        <taxon>Bacillati</taxon>
        <taxon>Actinomycetota</taxon>
        <taxon>Actinomycetes</taxon>
        <taxon>Kitasatosporales</taxon>
        <taxon>Streptomycetaceae</taxon>
        <taxon>Streptomyces</taxon>
        <taxon>Streptomyces violaceusniger group</taxon>
    </lineage>
</organism>
<dbReference type="eggNOG" id="COG1167">
    <property type="taxonomic scope" value="Bacteria"/>
</dbReference>
<evidence type="ECO:0000259" key="6">
    <source>
        <dbReference type="PROSITE" id="PS50949"/>
    </source>
</evidence>
<evidence type="ECO:0000256" key="1">
    <source>
        <dbReference type="ARBA" id="ARBA00005384"/>
    </source>
</evidence>
<keyword evidence="2" id="KW-0663">Pyridoxal phosphate</keyword>
<dbReference type="Proteomes" id="UP000008703">
    <property type="component" value="Chromosome"/>
</dbReference>
<dbReference type="HOGENOM" id="CLU_017584_0_0_11"/>
<dbReference type="AlphaFoldDB" id="G2P869"/>
<dbReference type="InterPro" id="IPR051446">
    <property type="entry name" value="HTH_trans_reg/aminotransferase"/>
</dbReference>
<evidence type="ECO:0000256" key="2">
    <source>
        <dbReference type="ARBA" id="ARBA00022898"/>
    </source>
</evidence>
<dbReference type="Gene3D" id="1.10.10.10">
    <property type="entry name" value="Winged helix-like DNA-binding domain superfamily/Winged helix DNA-binding domain"/>
    <property type="match status" value="1"/>
</dbReference>
<dbReference type="PANTHER" id="PTHR46577">
    <property type="entry name" value="HTH-TYPE TRANSCRIPTIONAL REGULATORY PROTEIN GABR"/>
    <property type="match status" value="1"/>
</dbReference>
<dbReference type="GO" id="GO:0003700">
    <property type="term" value="F:DNA-binding transcription factor activity"/>
    <property type="evidence" value="ECO:0007669"/>
    <property type="project" value="InterPro"/>
</dbReference>
<name>G2P869_STRV4</name>
<keyword evidence="7" id="KW-0808">Transferase</keyword>
<keyword evidence="7" id="KW-0032">Aminotransferase</keyword>
<gene>
    <name evidence="7" type="ORF">Strvi_6437</name>
</gene>
<dbReference type="Pfam" id="PF00392">
    <property type="entry name" value="GntR"/>
    <property type="match status" value="1"/>
</dbReference>
<dbReference type="EMBL" id="CP002994">
    <property type="protein sequence ID" value="AEM85870.1"/>
    <property type="molecule type" value="Genomic_DNA"/>
</dbReference>
<evidence type="ECO:0000256" key="5">
    <source>
        <dbReference type="ARBA" id="ARBA00023163"/>
    </source>
</evidence>
<dbReference type="CDD" id="cd00609">
    <property type="entry name" value="AAT_like"/>
    <property type="match status" value="1"/>
</dbReference>
<reference evidence="7" key="1">
    <citation type="submission" date="2011-08" db="EMBL/GenBank/DDBJ databases">
        <title>Complete sequence of chromosome of Streptomyces violaceusniger Tu 4113.</title>
        <authorList>
            <consortium name="US DOE Joint Genome Institute"/>
            <person name="Lucas S."/>
            <person name="Han J."/>
            <person name="Lapidus A."/>
            <person name="Cheng J.-F."/>
            <person name="Goodwin L."/>
            <person name="Pitluck S."/>
            <person name="Peters L."/>
            <person name="Ivanova N."/>
            <person name="Daligault H."/>
            <person name="Detter J.C."/>
            <person name="Han C."/>
            <person name="Tapia R."/>
            <person name="Land M."/>
            <person name="Hauser L."/>
            <person name="Kyrpides N."/>
            <person name="Ivanova N."/>
            <person name="Pagani I."/>
            <person name="Hagen A."/>
            <person name="Katz L."/>
            <person name="Fiedler H.-P."/>
            <person name="Keasling J."/>
            <person name="Fortman J."/>
            <person name="Woyke T."/>
        </authorList>
    </citation>
    <scope>NUCLEOTIDE SEQUENCE [LARGE SCALE GENOMIC DNA]</scope>
    <source>
        <strain evidence="7">Tu 4113</strain>
    </source>
</reference>
<evidence type="ECO:0000256" key="4">
    <source>
        <dbReference type="ARBA" id="ARBA00023125"/>
    </source>
</evidence>
<feature type="domain" description="HTH gntR-type" evidence="6">
    <location>
        <begin position="18"/>
        <end position="86"/>
    </location>
</feature>
<dbReference type="InterPro" id="IPR015421">
    <property type="entry name" value="PyrdxlP-dep_Trfase_major"/>
</dbReference>
<dbReference type="KEGG" id="svl:Strvi_6437"/>
<dbReference type="InterPro" id="IPR036390">
    <property type="entry name" value="WH_DNA-bd_sf"/>
</dbReference>
<evidence type="ECO:0000256" key="3">
    <source>
        <dbReference type="ARBA" id="ARBA00023015"/>
    </source>
</evidence>
<keyword evidence="8" id="KW-1185">Reference proteome</keyword>
<dbReference type="GO" id="GO:0030170">
    <property type="term" value="F:pyridoxal phosphate binding"/>
    <property type="evidence" value="ECO:0007669"/>
    <property type="project" value="InterPro"/>
</dbReference>
<dbReference type="InterPro" id="IPR015424">
    <property type="entry name" value="PyrdxlP-dep_Trfase"/>
</dbReference>
<comment type="similarity">
    <text evidence="1">In the C-terminal section; belongs to the class-I pyridoxal-phosphate-dependent aminotransferase family.</text>
</comment>
<dbReference type="InterPro" id="IPR036388">
    <property type="entry name" value="WH-like_DNA-bd_sf"/>
</dbReference>
<dbReference type="SUPFAM" id="SSF53383">
    <property type="entry name" value="PLP-dependent transferases"/>
    <property type="match status" value="1"/>
</dbReference>
<sequence>MVASDRLVGWLMPFLAQRPLARGLAEGLRALVLDGRLLPEARLPSERSLAESLGLSRATVTSAFDVLRGEGLLRSRPGDGTWIVLPSRRPSADSDGPARRGGAIDLSAALLPAEGSVDEAVRHAASHLFPFLTGTGIHPSGLDELRATIADRYTRRGLPTGSEQVLVTSGSLHGWNLLLRAVASPGDRILVEQPTYPSVIDAVLAHRLRPVPLPVDEDGWDVSQLSGERTAVAHLTFDGHNPTGHWASDAERGAVLAALPHSTLVVCDETLVDFPHQAVTGTPTAALTGRTVVTLGSTSKSFWPGLRVGWIRGPVGLIRRITAVRTSLDLGPAVVDQLAARHLLNHADRLMPARRRMVATRRDALLEALDAVGWRHQRPRGGLSVWVDLGGISSTDLARLALDLGVRIVAGPRFTITGTHDRQLRLPFVLPPATLAEAVRRLAEAAARAGRAKQPSRQAPYSSRVL</sequence>
<keyword evidence="4" id="KW-0238">DNA-binding</keyword>
<dbReference type="PROSITE" id="PS50949">
    <property type="entry name" value="HTH_GNTR"/>
    <property type="match status" value="1"/>
</dbReference>
<evidence type="ECO:0000313" key="8">
    <source>
        <dbReference type="Proteomes" id="UP000008703"/>
    </source>
</evidence>
<dbReference type="GO" id="GO:0008483">
    <property type="term" value="F:transaminase activity"/>
    <property type="evidence" value="ECO:0007669"/>
    <property type="project" value="UniProtKB-KW"/>
</dbReference>